<dbReference type="Proteomes" id="UP000748756">
    <property type="component" value="Unassembled WGS sequence"/>
</dbReference>
<evidence type="ECO:0000313" key="14">
    <source>
        <dbReference type="EMBL" id="KAF9155446.1"/>
    </source>
</evidence>
<evidence type="ECO:0000256" key="2">
    <source>
        <dbReference type="ARBA" id="ARBA00007447"/>
    </source>
</evidence>
<reference evidence="14" key="1">
    <citation type="journal article" date="2020" name="Fungal Divers.">
        <title>Resolving the Mortierellaceae phylogeny through synthesis of multi-gene phylogenetics and phylogenomics.</title>
        <authorList>
            <person name="Vandepol N."/>
            <person name="Liber J."/>
            <person name="Desiro A."/>
            <person name="Na H."/>
            <person name="Kennedy M."/>
            <person name="Barry K."/>
            <person name="Grigoriev I.V."/>
            <person name="Miller A.N."/>
            <person name="O'Donnell K."/>
            <person name="Stajich J.E."/>
            <person name="Bonito G."/>
        </authorList>
    </citation>
    <scope>NUCLEOTIDE SEQUENCE</scope>
    <source>
        <strain evidence="14">NRRL 6426</strain>
    </source>
</reference>
<dbReference type="OrthoDB" id="2747330at2759"/>
<dbReference type="SUPFAM" id="SSF50630">
    <property type="entry name" value="Acid proteases"/>
    <property type="match status" value="1"/>
</dbReference>
<feature type="disulfide bond" evidence="10">
    <location>
        <begin position="286"/>
        <end position="332"/>
    </location>
</feature>
<comment type="similarity">
    <text evidence="2">Belongs to the peptidase A1 family.</text>
</comment>
<dbReference type="EC" id="3.4.23.21" evidence="3"/>
<organism evidence="14 15">
    <name type="scientific">Linnemannia schmuckeri</name>
    <dbReference type="NCBI Taxonomy" id="64567"/>
    <lineage>
        <taxon>Eukaryota</taxon>
        <taxon>Fungi</taxon>
        <taxon>Fungi incertae sedis</taxon>
        <taxon>Mucoromycota</taxon>
        <taxon>Mortierellomycotina</taxon>
        <taxon>Mortierellomycetes</taxon>
        <taxon>Mortierellales</taxon>
        <taxon>Mortierellaceae</taxon>
        <taxon>Linnemannia</taxon>
    </lineage>
</organism>
<evidence type="ECO:0000256" key="8">
    <source>
        <dbReference type="ARBA" id="ARBA00023145"/>
    </source>
</evidence>
<comment type="caution">
    <text evidence="14">The sequence shown here is derived from an EMBL/GenBank/DDBJ whole genome shotgun (WGS) entry which is preliminary data.</text>
</comment>
<keyword evidence="5 12" id="KW-0732">Signal</keyword>
<evidence type="ECO:0000256" key="7">
    <source>
        <dbReference type="ARBA" id="ARBA00022801"/>
    </source>
</evidence>
<feature type="region of interest" description="Disordered" evidence="11">
    <location>
        <begin position="378"/>
        <end position="455"/>
    </location>
</feature>
<dbReference type="PANTHER" id="PTHR47966">
    <property type="entry name" value="BETA-SITE APP-CLEAVING ENZYME, ISOFORM A-RELATED"/>
    <property type="match status" value="1"/>
</dbReference>
<keyword evidence="4" id="KW-0645">Protease</keyword>
<dbReference type="InterPro" id="IPR001461">
    <property type="entry name" value="Aspartic_peptidase_A1"/>
</dbReference>
<evidence type="ECO:0000256" key="6">
    <source>
        <dbReference type="ARBA" id="ARBA00022750"/>
    </source>
</evidence>
<dbReference type="EMBL" id="JAAAUQ010000066">
    <property type="protein sequence ID" value="KAF9155446.1"/>
    <property type="molecule type" value="Genomic_DNA"/>
</dbReference>
<dbReference type="Pfam" id="PF00026">
    <property type="entry name" value="Asp"/>
    <property type="match status" value="1"/>
</dbReference>
<accession>A0A9P5S5J2</accession>
<evidence type="ECO:0000256" key="9">
    <source>
        <dbReference type="ARBA" id="ARBA00023157"/>
    </source>
</evidence>
<evidence type="ECO:0000256" key="12">
    <source>
        <dbReference type="SAM" id="SignalP"/>
    </source>
</evidence>
<dbReference type="FunFam" id="2.40.70.10:FF:000115">
    <property type="entry name" value="Lysosomal aspartic protease"/>
    <property type="match status" value="1"/>
</dbReference>
<feature type="region of interest" description="Disordered" evidence="11">
    <location>
        <begin position="25"/>
        <end position="45"/>
    </location>
</feature>
<evidence type="ECO:0000256" key="4">
    <source>
        <dbReference type="ARBA" id="ARBA00022670"/>
    </source>
</evidence>
<evidence type="ECO:0000256" key="5">
    <source>
        <dbReference type="ARBA" id="ARBA00022729"/>
    </source>
</evidence>
<feature type="chain" id="PRO_5040262018" description="rhizopuspepsin" evidence="12">
    <location>
        <begin position="19"/>
        <end position="455"/>
    </location>
</feature>
<evidence type="ECO:0000256" key="1">
    <source>
        <dbReference type="ARBA" id="ARBA00001130"/>
    </source>
</evidence>
<dbReference type="PRINTS" id="PR00792">
    <property type="entry name" value="PEPSIN"/>
</dbReference>
<dbReference type="Gene3D" id="2.40.70.10">
    <property type="entry name" value="Acid Proteases"/>
    <property type="match status" value="2"/>
</dbReference>
<dbReference type="InterPro" id="IPR021109">
    <property type="entry name" value="Peptidase_aspartic_dom_sf"/>
</dbReference>
<keyword evidence="15" id="KW-1185">Reference proteome</keyword>
<keyword evidence="9 10" id="KW-1015">Disulfide bond</keyword>
<name>A0A9P5S5J2_9FUNG</name>
<dbReference type="GO" id="GO:0006508">
    <property type="term" value="P:proteolysis"/>
    <property type="evidence" value="ECO:0007669"/>
    <property type="project" value="UniProtKB-KW"/>
</dbReference>
<feature type="compositionally biased region" description="Acidic residues" evidence="11">
    <location>
        <begin position="431"/>
        <end position="455"/>
    </location>
</feature>
<evidence type="ECO:0000259" key="13">
    <source>
        <dbReference type="PROSITE" id="PS51767"/>
    </source>
</evidence>
<evidence type="ECO:0000256" key="3">
    <source>
        <dbReference type="ARBA" id="ARBA00013205"/>
    </source>
</evidence>
<keyword evidence="8" id="KW-0865">Zymogen</keyword>
<dbReference type="GO" id="GO:0004190">
    <property type="term" value="F:aspartic-type endopeptidase activity"/>
    <property type="evidence" value="ECO:0007669"/>
    <property type="project" value="UniProtKB-KW"/>
</dbReference>
<feature type="compositionally biased region" description="Acidic residues" evidence="11">
    <location>
        <begin position="395"/>
        <end position="420"/>
    </location>
</feature>
<proteinExistence type="inferred from homology"/>
<protein>
    <recommendedName>
        <fullName evidence="3">rhizopuspepsin</fullName>
        <ecNumber evidence="3">3.4.23.21</ecNumber>
    </recommendedName>
</protein>
<feature type="domain" description="Peptidase A1" evidence="13">
    <location>
        <begin position="64"/>
        <end position="368"/>
    </location>
</feature>
<keyword evidence="6" id="KW-0064">Aspartyl protease</keyword>
<gene>
    <name evidence="14" type="ORF">BG015_009822</name>
</gene>
<evidence type="ECO:0000313" key="15">
    <source>
        <dbReference type="Proteomes" id="UP000748756"/>
    </source>
</evidence>
<sequence length="455" mass="49377">MKLYLGISAAILLAVAHAVAVSKPDETLNSSGGKGPQGRQRGRVADETNLARIPLVDYDFDREYYGTVMIGTPPQAFKIDFDTGSSQFIISSKDCIECSGTTHYDSSASSTFRANGKPWTITYGDQSHASGYLGHDQILLDNIRVKNQQLALVTSESTGFDDTIDGIMGLAFGSLSTSIASTRTVFENMMAQGVVERGIFSFYLGKASRGGGGEVMFGGMDLSRILEGENVVWTEVTKAKYWQIDVEDVFVDGKAISLVVPETLADAIHHKIPGAQEFGTSWALPCDLAPTSPPSSSPTSSTSKVELQISNKRFGIPFEDLVREETDTLGLCYSGIQSSTAGFMIIGDMFIKNNYVIFDQEKRRVGIAPLKIEPRPTLVEAETQDLGGGGKAGEGEEEEVVQAADVEGDEKDEEENEEVDASWHDQQGQTDDPEQEVEAEQTEAEEAEGEEEEEE</sequence>
<evidence type="ECO:0000256" key="11">
    <source>
        <dbReference type="SAM" id="MobiDB-lite"/>
    </source>
</evidence>
<dbReference type="PROSITE" id="PS51767">
    <property type="entry name" value="PEPTIDASE_A1"/>
    <property type="match status" value="1"/>
</dbReference>
<feature type="signal peptide" evidence="12">
    <location>
        <begin position="1"/>
        <end position="18"/>
    </location>
</feature>
<dbReference type="InterPro" id="IPR033121">
    <property type="entry name" value="PEPTIDASE_A1"/>
</dbReference>
<dbReference type="PANTHER" id="PTHR47966:SF1">
    <property type="entry name" value="ASPARTYL PROTEINASE"/>
    <property type="match status" value="1"/>
</dbReference>
<keyword evidence="7" id="KW-0378">Hydrolase</keyword>
<comment type="catalytic activity">
    <reaction evidence="1">
        <text>Hydrolysis of proteins with broad specificity similar to that of pepsin A, preferring hydrophobic residues at P1 and P1'. Clots milk and activates trypsinogen. Does not cleave 4-Gln-|-His-5, but does cleave 10-His-|-Leu-11 and 12-Val-|-Glu-13 in B chain of insulin.</text>
        <dbReference type="EC" id="3.4.23.21"/>
    </reaction>
</comment>
<dbReference type="AlphaFoldDB" id="A0A9P5S5J2"/>
<evidence type="ECO:0000256" key="10">
    <source>
        <dbReference type="PIRSR" id="PIRSR601461-2"/>
    </source>
</evidence>
<dbReference type="CDD" id="cd05471">
    <property type="entry name" value="pepsin_like"/>
    <property type="match status" value="1"/>
</dbReference>
<dbReference type="InterPro" id="IPR034164">
    <property type="entry name" value="Pepsin-like_dom"/>
</dbReference>